<protein>
    <recommendedName>
        <fullName evidence="3">Response regulatory domain-containing protein</fullName>
    </recommendedName>
</protein>
<reference evidence="1 2" key="1">
    <citation type="submission" date="2017-08" db="EMBL/GenBank/DDBJ databases">
        <title>Infants hospitalized years apart are colonized by the same room-sourced microbial strains.</title>
        <authorList>
            <person name="Brooks B."/>
            <person name="Olm M.R."/>
            <person name="Firek B.A."/>
            <person name="Baker R."/>
            <person name="Thomas B.C."/>
            <person name="Morowitz M.J."/>
            <person name="Banfield J.F."/>
        </authorList>
    </citation>
    <scope>NUCLEOTIDE SEQUENCE [LARGE SCALE GENOMIC DNA]</scope>
    <source>
        <strain evidence="1">S2_012_000_R2_81</strain>
    </source>
</reference>
<dbReference type="Proteomes" id="UP000249633">
    <property type="component" value="Unassembled WGS sequence"/>
</dbReference>
<organism evidence="1 2">
    <name type="scientific">Roseateles depolymerans</name>
    <dbReference type="NCBI Taxonomy" id="76731"/>
    <lineage>
        <taxon>Bacteria</taxon>
        <taxon>Pseudomonadati</taxon>
        <taxon>Pseudomonadota</taxon>
        <taxon>Betaproteobacteria</taxon>
        <taxon>Burkholderiales</taxon>
        <taxon>Sphaerotilaceae</taxon>
        <taxon>Roseateles</taxon>
    </lineage>
</organism>
<dbReference type="AlphaFoldDB" id="A0A2W5DGD6"/>
<evidence type="ECO:0008006" key="3">
    <source>
        <dbReference type="Google" id="ProtNLM"/>
    </source>
</evidence>
<dbReference type="EMBL" id="QFOD01000012">
    <property type="protein sequence ID" value="PZP30965.1"/>
    <property type="molecule type" value="Genomic_DNA"/>
</dbReference>
<comment type="caution">
    <text evidence="1">The sequence shown here is derived from an EMBL/GenBank/DDBJ whole genome shotgun (WGS) entry which is preliminary data.</text>
</comment>
<name>A0A2W5DGD6_9BURK</name>
<gene>
    <name evidence="1" type="ORF">DI603_13605</name>
</gene>
<proteinExistence type="predicted"/>
<evidence type="ECO:0000313" key="2">
    <source>
        <dbReference type="Proteomes" id="UP000249633"/>
    </source>
</evidence>
<dbReference type="SUPFAM" id="SSF52172">
    <property type="entry name" value="CheY-like"/>
    <property type="match status" value="1"/>
</dbReference>
<dbReference type="InterPro" id="IPR011006">
    <property type="entry name" value="CheY-like_superfamily"/>
</dbReference>
<evidence type="ECO:0000313" key="1">
    <source>
        <dbReference type="EMBL" id="PZP30965.1"/>
    </source>
</evidence>
<accession>A0A2W5DGD6</accession>
<sequence>MLQEWLSAAAHTVWDARQLSAAAAAEIDAVLIDLPKLRDGAQAAVARARAAYPRAALIGLSTQLSASLPPESPTVRDLGLQRLLAKPCVRAELLEALAALPPGG</sequence>